<dbReference type="InterPro" id="IPR008969">
    <property type="entry name" value="CarboxyPept-like_regulatory"/>
</dbReference>
<evidence type="ECO:0000256" key="5">
    <source>
        <dbReference type="ARBA" id="ARBA00023163"/>
    </source>
</evidence>
<dbReference type="InterPro" id="IPR036388">
    <property type="entry name" value="WH-like_DNA-bd_sf"/>
</dbReference>
<dbReference type="OrthoDB" id="291597at2"/>
<accession>A0A518ELT4</accession>
<dbReference type="InterPro" id="IPR013325">
    <property type="entry name" value="RNA_pol_sigma_r2"/>
</dbReference>
<dbReference type="InterPro" id="IPR014284">
    <property type="entry name" value="RNA_pol_sigma-70_dom"/>
</dbReference>
<dbReference type="PANTHER" id="PTHR43133:SF8">
    <property type="entry name" value="RNA POLYMERASE SIGMA FACTOR HI_1459-RELATED"/>
    <property type="match status" value="1"/>
</dbReference>
<evidence type="ECO:0000256" key="1">
    <source>
        <dbReference type="ARBA" id="ARBA00010641"/>
    </source>
</evidence>
<evidence type="ECO:0000256" key="4">
    <source>
        <dbReference type="ARBA" id="ARBA00023125"/>
    </source>
</evidence>
<dbReference type="Proteomes" id="UP000320390">
    <property type="component" value="Chromosome"/>
</dbReference>
<reference evidence="7 8" key="1">
    <citation type="submission" date="2019-02" db="EMBL/GenBank/DDBJ databases">
        <title>Deep-cultivation of Planctomycetes and their phenomic and genomic characterization uncovers novel biology.</title>
        <authorList>
            <person name="Wiegand S."/>
            <person name="Jogler M."/>
            <person name="Boedeker C."/>
            <person name="Pinto D."/>
            <person name="Vollmers J."/>
            <person name="Rivas-Marin E."/>
            <person name="Kohn T."/>
            <person name="Peeters S.H."/>
            <person name="Heuer A."/>
            <person name="Rast P."/>
            <person name="Oberbeckmann S."/>
            <person name="Bunk B."/>
            <person name="Jeske O."/>
            <person name="Meyerdierks A."/>
            <person name="Storesund J.E."/>
            <person name="Kallscheuer N."/>
            <person name="Luecker S."/>
            <person name="Lage O.M."/>
            <person name="Pohl T."/>
            <person name="Merkel B.J."/>
            <person name="Hornburger P."/>
            <person name="Mueller R.-W."/>
            <person name="Bruemmer F."/>
            <person name="Labrenz M."/>
            <person name="Spormann A.M."/>
            <person name="Op den Camp H."/>
            <person name="Overmann J."/>
            <person name="Amann R."/>
            <person name="Jetten M.S.M."/>
            <person name="Mascher T."/>
            <person name="Medema M.H."/>
            <person name="Devos D.P."/>
            <person name="Kaster A.-K."/>
            <person name="Ovreas L."/>
            <person name="Rohde M."/>
            <person name="Galperin M.Y."/>
            <person name="Jogler C."/>
        </authorList>
    </citation>
    <scope>NUCLEOTIDE SEQUENCE [LARGE SCALE GENOMIC DNA]</scope>
    <source>
        <strain evidence="7 8">Poly30</strain>
    </source>
</reference>
<dbReference type="InterPro" id="IPR007627">
    <property type="entry name" value="RNA_pol_sigma70_r2"/>
</dbReference>
<name>A0A518ELT4_9BACT</name>
<dbReference type="Gene3D" id="2.60.40.1120">
    <property type="entry name" value="Carboxypeptidase-like, regulatory domain"/>
    <property type="match status" value="1"/>
</dbReference>
<dbReference type="InterPro" id="IPR013324">
    <property type="entry name" value="RNA_pol_sigma_r3/r4-like"/>
</dbReference>
<dbReference type="RefSeq" id="WP_145194481.1">
    <property type="nucleotide sequence ID" value="NZ_CP036434.1"/>
</dbReference>
<organism evidence="7 8">
    <name type="scientific">Saltatorellus ferox</name>
    <dbReference type="NCBI Taxonomy" id="2528018"/>
    <lineage>
        <taxon>Bacteria</taxon>
        <taxon>Pseudomonadati</taxon>
        <taxon>Planctomycetota</taxon>
        <taxon>Planctomycetia</taxon>
        <taxon>Planctomycetia incertae sedis</taxon>
        <taxon>Saltatorellus</taxon>
    </lineage>
</organism>
<evidence type="ECO:0000259" key="6">
    <source>
        <dbReference type="Pfam" id="PF04542"/>
    </source>
</evidence>
<dbReference type="AlphaFoldDB" id="A0A518ELT4"/>
<feature type="domain" description="RNA polymerase sigma-70 region 2" evidence="6">
    <location>
        <begin position="25"/>
        <end position="85"/>
    </location>
</feature>
<dbReference type="PANTHER" id="PTHR43133">
    <property type="entry name" value="RNA POLYMERASE ECF-TYPE SIGMA FACTO"/>
    <property type="match status" value="1"/>
</dbReference>
<dbReference type="SUPFAM" id="SSF49452">
    <property type="entry name" value="Starch-binding domain-like"/>
    <property type="match status" value="2"/>
</dbReference>
<dbReference type="SUPFAM" id="SSF88659">
    <property type="entry name" value="Sigma3 and sigma4 domains of RNA polymerase sigma factors"/>
    <property type="match status" value="1"/>
</dbReference>
<proteinExistence type="inferred from homology"/>
<evidence type="ECO:0000313" key="7">
    <source>
        <dbReference type="EMBL" id="QDV05056.1"/>
    </source>
</evidence>
<dbReference type="NCBIfam" id="TIGR02937">
    <property type="entry name" value="sigma70-ECF"/>
    <property type="match status" value="1"/>
</dbReference>
<protein>
    <submittedName>
        <fullName evidence="7">RNA polymerase sigma factor</fullName>
    </submittedName>
</protein>
<keyword evidence="2" id="KW-0805">Transcription regulation</keyword>
<keyword evidence="8" id="KW-1185">Reference proteome</keyword>
<keyword evidence="4" id="KW-0238">DNA-binding</keyword>
<dbReference type="InterPro" id="IPR039425">
    <property type="entry name" value="RNA_pol_sigma-70-like"/>
</dbReference>
<evidence type="ECO:0000256" key="2">
    <source>
        <dbReference type="ARBA" id="ARBA00023015"/>
    </source>
</evidence>
<dbReference type="Gene3D" id="1.10.1740.10">
    <property type="match status" value="1"/>
</dbReference>
<dbReference type="GO" id="GO:0006352">
    <property type="term" value="P:DNA-templated transcription initiation"/>
    <property type="evidence" value="ECO:0007669"/>
    <property type="project" value="InterPro"/>
</dbReference>
<dbReference type="GO" id="GO:0016987">
    <property type="term" value="F:sigma factor activity"/>
    <property type="evidence" value="ECO:0007669"/>
    <property type="project" value="UniProtKB-KW"/>
</dbReference>
<comment type="similarity">
    <text evidence="1">Belongs to the sigma-70 factor family. ECF subfamily.</text>
</comment>
<dbReference type="SUPFAM" id="SSF49464">
    <property type="entry name" value="Carboxypeptidase regulatory domain-like"/>
    <property type="match status" value="1"/>
</dbReference>
<dbReference type="SUPFAM" id="SSF88946">
    <property type="entry name" value="Sigma2 domain of RNA polymerase sigma factors"/>
    <property type="match status" value="1"/>
</dbReference>
<dbReference type="Gene3D" id="1.10.10.10">
    <property type="entry name" value="Winged helix-like DNA-binding domain superfamily/Winged helix DNA-binding domain"/>
    <property type="match status" value="1"/>
</dbReference>
<keyword evidence="3" id="KW-0731">Sigma factor</keyword>
<dbReference type="Pfam" id="PF13620">
    <property type="entry name" value="CarboxypepD_reg"/>
    <property type="match status" value="1"/>
</dbReference>
<dbReference type="EMBL" id="CP036434">
    <property type="protein sequence ID" value="QDV05056.1"/>
    <property type="molecule type" value="Genomic_DNA"/>
</dbReference>
<dbReference type="GO" id="GO:0030246">
    <property type="term" value="F:carbohydrate binding"/>
    <property type="evidence" value="ECO:0007669"/>
    <property type="project" value="InterPro"/>
</dbReference>
<dbReference type="InterPro" id="IPR013784">
    <property type="entry name" value="Carb-bd-like_fold"/>
</dbReference>
<evidence type="ECO:0000256" key="3">
    <source>
        <dbReference type="ARBA" id="ARBA00023082"/>
    </source>
</evidence>
<keyword evidence="5" id="KW-0804">Transcription</keyword>
<gene>
    <name evidence="7" type="ORF">Poly30_05510</name>
</gene>
<dbReference type="GO" id="GO:0003677">
    <property type="term" value="F:DNA binding"/>
    <property type="evidence" value="ECO:0007669"/>
    <property type="project" value="UniProtKB-KW"/>
</dbReference>
<dbReference type="Pfam" id="PF04542">
    <property type="entry name" value="Sigma70_r2"/>
    <property type="match status" value="1"/>
</dbReference>
<sequence length="832" mass="89133">MSDSGFKNARDLHAADLAALWGEAGWLRGLALYLGCDDQAADDAVQETLLAAGSTLPSGDRGVLRGWLGTVLRRKVGMRRRSEARREFRERAVAREEALDLDPTKLIQRKELEQRLASIVADLKQQDRELIALRHAAGLTPAAIASTLGLTPNVVSARLTRIHRRIADRLEGDELSYFEGRAAGVLASLGGLIMKKSIVAVAVTLVALTAVLTLRRGVDLGPSGRPTASAPAAAVNLVDVAVLEQDLSAMGRARSPGDRVELAPASEPLATATPPELSDADAENVGTIRVRVHEAGTGLPAVGVEVNTIRFDQGVLWSKRQTCETDRDGIARLEEVPAGEFAVEAGRVGTDGYSRPHAMIRLAAGESVELEFLVDEAERVRGRVVDESGQPVSGAAILLHESTGAPEWQGTVAGYSDQDGRFEIKYVEAERNVSASKPGFAPSSTTNLRMTSALGGTEVELVLVARRGRVFGIVSDFVGAPIEGAMVALTPAFWTEAYQETAEPGRWVPGSMHRVTGSDGLFEFADVAVGPVQLSARAVDSSLVVQDANVADRGHHEIVFRLSQGGALTGRFRMPDGEPAVGIKLEVLSQPFSPMAWMVARSDESGEFELRGLGPGKVEISVQDPSGATYFIETVEFLDGQTVRWDRILEVPARFAGTLRSEGGEPLSSWSVKARSLREGVPLDSWRVGQVDPSGAFSFDTDYGTSFEVQVMAPDSWYLSPAMVLENVSPAEGPLHIVVPDTDVPRGVLMGRPCDEAGQPIEGTVEIVDRAGTRLATAAFSESEGFDLAVLDGVSLTAVLRSKGRKERRLELNPVMGEGERRDLGLITLERP</sequence>
<evidence type="ECO:0000313" key="8">
    <source>
        <dbReference type="Proteomes" id="UP000320390"/>
    </source>
</evidence>